<feature type="compositionally biased region" description="Basic residues" evidence="1">
    <location>
        <begin position="85"/>
        <end position="94"/>
    </location>
</feature>
<feature type="compositionally biased region" description="Basic and acidic residues" evidence="1">
    <location>
        <begin position="42"/>
        <end position="63"/>
    </location>
</feature>
<evidence type="ECO:0000259" key="2">
    <source>
        <dbReference type="Pfam" id="PF15477"/>
    </source>
</evidence>
<dbReference type="Pfam" id="PF15477">
    <property type="entry name" value="SMAP"/>
    <property type="match status" value="1"/>
</dbReference>
<protein>
    <recommendedName>
        <fullName evidence="2">Small acidic protein-like domain-containing protein</fullName>
    </recommendedName>
</protein>
<dbReference type="Proteomes" id="UP001211065">
    <property type="component" value="Unassembled WGS sequence"/>
</dbReference>
<comment type="caution">
    <text evidence="3">The sequence shown here is derived from an EMBL/GenBank/DDBJ whole genome shotgun (WGS) entry which is preliminary data.</text>
</comment>
<feature type="compositionally biased region" description="Basic and acidic residues" evidence="1">
    <location>
        <begin position="1"/>
        <end position="14"/>
    </location>
</feature>
<feature type="domain" description="Small acidic protein-like" evidence="2">
    <location>
        <begin position="160"/>
        <end position="227"/>
    </location>
</feature>
<reference evidence="3" key="1">
    <citation type="submission" date="2020-05" db="EMBL/GenBank/DDBJ databases">
        <title>Phylogenomic resolution of chytrid fungi.</title>
        <authorList>
            <person name="Stajich J.E."/>
            <person name="Amses K."/>
            <person name="Simmons R."/>
            <person name="Seto K."/>
            <person name="Myers J."/>
            <person name="Bonds A."/>
            <person name="Quandt C.A."/>
            <person name="Barry K."/>
            <person name="Liu P."/>
            <person name="Grigoriev I."/>
            <person name="Longcore J.E."/>
            <person name="James T.Y."/>
        </authorList>
    </citation>
    <scope>NUCLEOTIDE SEQUENCE</scope>
    <source>
        <strain evidence="3">JEL0476</strain>
    </source>
</reference>
<feature type="region of interest" description="Disordered" evidence="1">
    <location>
        <begin position="1"/>
        <end position="119"/>
    </location>
</feature>
<feature type="compositionally biased region" description="Basic and acidic residues" evidence="1">
    <location>
        <begin position="95"/>
        <end position="107"/>
    </location>
</feature>
<evidence type="ECO:0000313" key="4">
    <source>
        <dbReference type="Proteomes" id="UP001211065"/>
    </source>
</evidence>
<feature type="region of interest" description="Disordered" evidence="1">
    <location>
        <begin position="133"/>
        <end position="165"/>
    </location>
</feature>
<evidence type="ECO:0000313" key="3">
    <source>
        <dbReference type="EMBL" id="KAJ3213384.1"/>
    </source>
</evidence>
<feature type="compositionally biased region" description="Basic and acidic residues" evidence="1">
    <location>
        <begin position="70"/>
        <end position="84"/>
    </location>
</feature>
<organism evidence="3 4">
    <name type="scientific">Clydaea vesicula</name>
    <dbReference type="NCBI Taxonomy" id="447962"/>
    <lineage>
        <taxon>Eukaryota</taxon>
        <taxon>Fungi</taxon>
        <taxon>Fungi incertae sedis</taxon>
        <taxon>Chytridiomycota</taxon>
        <taxon>Chytridiomycota incertae sedis</taxon>
        <taxon>Chytridiomycetes</taxon>
        <taxon>Lobulomycetales</taxon>
        <taxon>Lobulomycetaceae</taxon>
        <taxon>Clydaea</taxon>
    </lineage>
</organism>
<dbReference type="AlphaFoldDB" id="A0AAD5XTN8"/>
<dbReference type="EMBL" id="JADGJW010000716">
    <property type="protein sequence ID" value="KAJ3213384.1"/>
    <property type="molecule type" value="Genomic_DNA"/>
</dbReference>
<accession>A0AAD5XTN8</accession>
<name>A0AAD5XTN8_9FUNG</name>
<sequence length="228" mass="26071">MKRNIEDDHIEEPKKKLKKSKKSNPITESTVNSISIESNLPNKHEDIKKNKNERDIEITHSTEDADDSESILRENLSTEKDLDKKKKKKKKSKKSEKEKLHSEELSESKNLSIANTEIKKDEKLKSKSGIFVSDATKLNDTKTPDTTSSVDKKNQPWTDWGKASFDGDQARKDKFLKLMGYKKSNDDTSKDNCNNSSSKFVSMNDLERDFLQAKKLSEKLKRGSKAGF</sequence>
<gene>
    <name evidence="3" type="ORF">HK099_007415</name>
</gene>
<dbReference type="InterPro" id="IPR028124">
    <property type="entry name" value="SMAP_dom"/>
</dbReference>
<proteinExistence type="predicted"/>
<feature type="compositionally biased region" description="Polar residues" evidence="1">
    <location>
        <begin position="24"/>
        <end position="41"/>
    </location>
</feature>
<evidence type="ECO:0000256" key="1">
    <source>
        <dbReference type="SAM" id="MobiDB-lite"/>
    </source>
</evidence>
<keyword evidence="4" id="KW-1185">Reference proteome</keyword>